<evidence type="ECO:0000313" key="1">
    <source>
        <dbReference type="EMBL" id="AEH22441.1"/>
    </source>
</evidence>
<proteinExistence type="predicted"/>
<dbReference type="eggNOG" id="ENOG5030YT5">
    <property type="taxonomic scope" value="Bacteria"/>
</dbReference>
<dbReference type="HOGENOM" id="CLU_2829866_0_0_0"/>
<keyword evidence="2" id="KW-1185">Reference proteome</keyword>
<dbReference type="Proteomes" id="UP000006583">
    <property type="component" value="Chromosome"/>
</dbReference>
<organism evidence="1 2">
    <name type="scientific">Thermodesulfobacterium geofontis (strain OPF15)</name>
    <dbReference type="NCBI Taxonomy" id="795359"/>
    <lineage>
        <taxon>Bacteria</taxon>
        <taxon>Pseudomonadati</taxon>
        <taxon>Thermodesulfobacteriota</taxon>
        <taxon>Thermodesulfobacteria</taxon>
        <taxon>Thermodesulfobacteriales</taxon>
        <taxon>Thermodesulfobacteriaceae</taxon>
        <taxon>Thermodesulfobacterium</taxon>
    </lineage>
</organism>
<accession>F8C3J2</accession>
<evidence type="ECO:0000313" key="2">
    <source>
        <dbReference type="Proteomes" id="UP000006583"/>
    </source>
</evidence>
<dbReference type="AlphaFoldDB" id="F8C3J2"/>
<reference evidence="1 2" key="1">
    <citation type="journal article" date="2013" name="Genome Announc.">
        <title>Complete genome sequence of the hyperthermophilic sulfate-reducing bacterium Thermodesulfobacterium geofontis OPF15T.</title>
        <authorList>
            <person name="Elkins J.G."/>
            <person name="Hamilton-Brehm S.D."/>
            <person name="Lucas S."/>
            <person name="Han J."/>
            <person name="Lapidus A."/>
            <person name="Cheng J.F."/>
            <person name="Goodwin L.A."/>
            <person name="Pitluck S."/>
            <person name="Peters L."/>
            <person name="Mikhailova N."/>
            <person name="Davenport K.W."/>
            <person name="Detter J.C."/>
            <person name="Han C.S."/>
            <person name="Tapia R."/>
            <person name="Land M.L."/>
            <person name="Hauser L."/>
            <person name="Kyrpides N.C."/>
            <person name="Ivanova N.N."/>
            <person name="Pagani I."/>
            <person name="Bruce D."/>
            <person name="Woyke T."/>
            <person name="Cottingham R.W."/>
        </authorList>
    </citation>
    <scope>NUCLEOTIDE SEQUENCE [LARGE SCALE GENOMIC DNA]</scope>
    <source>
        <strain evidence="1 2">OPF15</strain>
    </source>
</reference>
<dbReference type="EMBL" id="CP002829">
    <property type="protein sequence ID" value="AEH22441.1"/>
    <property type="molecule type" value="Genomic_DNA"/>
</dbReference>
<dbReference type="PATRIC" id="fig|795359.3.peg.336"/>
<dbReference type="KEGG" id="top:TOPB45_0332"/>
<name>F8C3J2_THEGP</name>
<sequence>MSILIIKKEMKIDDKILTIELPEEFKGQEVEITIRLKESIEKEILADQIKVDTTKWKFNREEMYAR</sequence>
<gene>
    <name evidence="1" type="ordered locus">TOPB45_0332</name>
</gene>
<dbReference type="RefSeq" id="WP_013909141.1">
    <property type="nucleotide sequence ID" value="NC_015682.1"/>
</dbReference>
<protein>
    <submittedName>
        <fullName evidence="1">Uncharacterized protein</fullName>
    </submittedName>
</protein>